<sequence length="409" mass="45072">MAAGDSANVSNAMSDAFLSAAETALAVFRGHRGGPLSPGTRFKRLTFRLDYDAYRRAKPYWILKDDNYSEEPDSERVDGLALAHPAASKREELHLECRRYSYEHRPRLESLPCAATLRLLELTHCKLDPPSAWPARSAVLALPRLTDLQLRDCVLSEGYLQVMLHAAPALTSLVLVNVKRKTVKKADPNDSFGRPFHLRCPTLTALELDTSGLYYSDSETQEELKVLVNRGIELDMPSLRSFCYRGFSVKLSLTSPAPGLARVELDVSRYGQGREPPSRMLRSFSTTRALKLCLGSIKDIVAGEEEEGGPILPTFPNLELLEVDGSYQYKKNDTAALGMARLLGSCPVMSELWLRLSHIRYKACKKDPVGASFAATVDRFSKLAASMASVSEETATASEILATSQSSPP</sequence>
<dbReference type="AlphaFoldDB" id="M8AQQ4"/>
<organism evidence="2">
    <name type="scientific">Aegilops tauschii</name>
    <name type="common">Tausch's goatgrass</name>
    <name type="synonym">Aegilops squarrosa</name>
    <dbReference type="NCBI Taxonomy" id="37682"/>
    <lineage>
        <taxon>Eukaryota</taxon>
        <taxon>Viridiplantae</taxon>
        <taxon>Streptophyta</taxon>
        <taxon>Embryophyta</taxon>
        <taxon>Tracheophyta</taxon>
        <taxon>Spermatophyta</taxon>
        <taxon>Magnoliopsida</taxon>
        <taxon>Liliopsida</taxon>
        <taxon>Poales</taxon>
        <taxon>Poaceae</taxon>
        <taxon>BOP clade</taxon>
        <taxon>Pooideae</taxon>
        <taxon>Triticodae</taxon>
        <taxon>Triticeae</taxon>
        <taxon>Triticinae</taxon>
        <taxon>Aegilops</taxon>
    </lineage>
</organism>
<evidence type="ECO:0000313" key="2">
    <source>
        <dbReference type="EnsemblPlants" id="EMT04075"/>
    </source>
</evidence>
<dbReference type="InterPro" id="IPR032675">
    <property type="entry name" value="LRR_dom_sf"/>
</dbReference>
<accession>M8AQQ4</accession>
<dbReference type="SUPFAM" id="SSF52047">
    <property type="entry name" value="RNI-like"/>
    <property type="match status" value="1"/>
</dbReference>
<dbReference type="PANTHER" id="PTHR32141">
    <property type="match status" value="1"/>
</dbReference>
<dbReference type="InterPro" id="IPR055302">
    <property type="entry name" value="F-box_dom-containing"/>
</dbReference>
<reference evidence="2" key="1">
    <citation type="submission" date="2015-06" db="UniProtKB">
        <authorList>
            <consortium name="EnsemblPlants"/>
        </authorList>
    </citation>
    <scope>IDENTIFICATION</scope>
</reference>
<name>M8AQQ4_AEGTA</name>
<feature type="domain" description="F-box/LRR-repeat protein 15/At3g58940/PEG3-like LRR" evidence="1">
    <location>
        <begin position="82"/>
        <end position="179"/>
    </location>
</feature>
<dbReference type="EnsemblPlants" id="EMT04075">
    <property type="protein sequence ID" value="EMT04075"/>
    <property type="gene ID" value="F775_01271"/>
</dbReference>
<evidence type="ECO:0000259" key="1">
    <source>
        <dbReference type="Pfam" id="PF24758"/>
    </source>
</evidence>
<proteinExistence type="predicted"/>
<dbReference type="PANTHER" id="PTHR32141:SF78">
    <property type="entry name" value="F-BOX DOMAIN-CONTAINING PROTEIN"/>
    <property type="match status" value="1"/>
</dbReference>
<dbReference type="Pfam" id="PF24758">
    <property type="entry name" value="LRR_At5g56370"/>
    <property type="match status" value="1"/>
</dbReference>
<dbReference type="InterPro" id="IPR055411">
    <property type="entry name" value="LRR_FXL15/At3g58940/PEG3-like"/>
</dbReference>
<protein>
    <recommendedName>
        <fullName evidence="1">F-box/LRR-repeat protein 15/At3g58940/PEG3-like LRR domain-containing protein</fullName>
    </recommendedName>
</protein>
<dbReference type="Gene3D" id="3.80.10.10">
    <property type="entry name" value="Ribonuclease Inhibitor"/>
    <property type="match status" value="1"/>
</dbReference>